<feature type="domain" description="Cyclic nucleotide-binding" evidence="1">
    <location>
        <begin position="191"/>
        <end position="289"/>
    </location>
</feature>
<evidence type="ECO:0000259" key="1">
    <source>
        <dbReference type="PROSITE" id="PS50042"/>
    </source>
</evidence>
<dbReference type="GO" id="GO:0003700">
    <property type="term" value="F:DNA-binding transcription factor activity"/>
    <property type="evidence" value="ECO:0007669"/>
    <property type="project" value="TreeGrafter"/>
</dbReference>
<reference evidence="2 3" key="1">
    <citation type="submission" date="2016-08" db="EMBL/GenBank/DDBJ databases">
        <title>Characterization and recognition of Brachyspira hampsonii sp. nov., a novel intestinal spirochete that is pathogenic to pigs.</title>
        <authorList>
            <person name="Mirajkar N."/>
            <person name="La T."/>
            <person name="Phillips N."/>
            <person name="Hampson D."/>
            <person name="Gebhart C."/>
        </authorList>
    </citation>
    <scope>NUCLEOTIDE SEQUENCE [LARGE SCALE GENOMIC DNA]</scope>
    <source>
        <strain evidence="2 3">P280/1</strain>
    </source>
</reference>
<dbReference type="EMBL" id="MDCO01000009">
    <property type="protein sequence ID" value="OEJ14571.1"/>
    <property type="molecule type" value="Genomic_DNA"/>
</dbReference>
<dbReference type="Proteomes" id="UP000095247">
    <property type="component" value="Unassembled WGS sequence"/>
</dbReference>
<evidence type="ECO:0000313" key="3">
    <source>
        <dbReference type="Proteomes" id="UP000095247"/>
    </source>
</evidence>
<gene>
    <name evidence="2" type="ORF">BFL38_06915</name>
</gene>
<dbReference type="RefSeq" id="WP_069726085.1">
    <property type="nucleotide sequence ID" value="NZ_MDCO01000009.1"/>
</dbReference>
<dbReference type="AlphaFoldDB" id="A0A1E5NEL9"/>
<dbReference type="PANTHER" id="PTHR24567">
    <property type="entry name" value="CRP FAMILY TRANSCRIPTIONAL REGULATORY PROTEIN"/>
    <property type="match status" value="1"/>
</dbReference>
<dbReference type="Pfam" id="PF00027">
    <property type="entry name" value="cNMP_binding"/>
    <property type="match status" value="2"/>
</dbReference>
<evidence type="ECO:0000313" key="2">
    <source>
        <dbReference type="EMBL" id="OEJ14571.1"/>
    </source>
</evidence>
<organism evidence="2 3">
    <name type="scientific">Brachyspira hampsonii</name>
    <dbReference type="NCBI Taxonomy" id="1287055"/>
    <lineage>
        <taxon>Bacteria</taxon>
        <taxon>Pseudomonadati</taxon>
        <taxon>Spirochaetota</taxon>
        <taxon>Spirochaetia</taxon>
        <taxon>Brachyspirales</taxon>
        <taxon>Brachyspiraceae</taxon>
        <taxon>Brachyspira</taxon>
    </lineage>
</organism>
<accession>A0A1E5NEL9</accession>
<dbReference type="CDD" id="cd00038">
    <property type="entry name" value="CAP_ED"/>
    <property type="match status" value="2"/>
</dbReference>
<comment type="caution">
    <text evidence="2">The sequence shown here is derived from an EMBL/GenBank/DDBJ whole genome shotgun (WGS) entry which is preliminary data.</text>
</comment>
<sequence length="395" mass="45919">MINFNIVEFKKDSAIFVAGENAREVFYIIKEGIVVDKNYVIENTNFEFTSGDIIGIVPAILSEPYYSTAIAATDVQLVEIYASDIYNIEDTKIIEKIYKHLIKFMEIWLGKYFYKLSESLNIESYKEDDAFEIANIYNNNGYKSAALYMYKKIIEMFPNEDHNEINNKINEIENNYNIKPPLEIGYNLQEYKSGTCIFSELESKTNLYVIRDGKVGVYSVFNGKIITRIIFKSGNIIGYKPIFGNKLLLTTCIVLEDTILQTINKEDFLKLASNNTKLQYHLVNIMARRTYNTIIKSYSITIKSPLGKFYSMVYSFVKTELLFDKNIDFLELSYTIKDICSMVGIENTNYIKSEMNKNKVILFSSDERIIIPNIKNFFKEYDMYRKRNSTPNISQ</sequence>
<dbReference type="GO" id="GO:0005829">
    <property type="term" value="C:cytosol"/>
    <property type="evidence" value="ECO:0007669"/>
    <property type="project" value="TreeGrafter"/>
</dbReference>
<protein>
    <submittedName>
        <fullName evidence="2">cAMP-binding protein</fullName>
    </submittedName>
</protein>
<name>A0A1E5NEL9_9SPIR</name>
<dbReference type="Gene3D" id="2.60.120.10">
    <property type="entry name" value="Jelly Rolls"/>
    <property type="match status" value="2"/>
</dbReference>
<dbReference type="InterPro" id="IPR050397">
    <property type="entry name" value="Env_Response_Regulators"/>
</dbReference>
<dbReference type="PROSITE" id="PS50042">
    <property type="entry name" value="CNMP_BINDING_3"/>
    <property type="match status" value="1"/>
</dbReference>
<dbReference type="InterPro" id="IPR018490">
    <property type="entry name" value="cNMP-bd_dom_sf"/>
</dbReference>
<dbReference type="PANTHER" id="PTHR24567:SF26">
    <property type="entry name" value="REGULATORY PROTEIN YEIL"/>
    <property type="match status" value="1"/>
</dbReference>
<proteinExistence type="predicted"/>
<dbReference type="SUPFAM" id="SSF51206">
    <property type="entry name" value="cAMP-binding domain-like"/>
    <property type="match status" value="2"/>
</dbReference>
<dbReference type="InterPro" id="IPR014710">
    <property type="entry name" value="RmlC-like_jellyroll"/>
</dbReference>
<dbReference type="InterPro" id="IPR000595">
    <property type="entry name" value="cNMP-bd_dom"/>
</dbReference>